<keyword evidence="3" id="KW-0067">ATP-binding</keyword>
<evidence type="ECO:0000256" key="4">
    <source>
        <dbReference type="SAM" id="MobiDB-lite"/>
    </source>
</evidence>
<feature type="domain" description="Phosphoribosylglycinamide synthetase ATP-grasp (A)" evidence="5">
    <location>
        <begin position="1"/>
        <end position="90"/>
    </location>
</feature>
<dbReference type="PANTHER" id="PTHR43472">
    <property type="entry name" value="PHOSPHORIBOSYLAMINE--GLYCINE LIGASE"/>
    <property type="match status" value="1"/>
</dbReference>
<evidence type="ECO:0000313" key="7">
    <source>
        <dbReference type="Proteomes" id="UP000044602"/>
    </source>
</evidence>
<feature type="non-terminal residue" evidence="6">
    <location>
        <position position="90"/>
    </location>
</feature>
<dbReference type="Gene3D" id="3.30.470.20">
    <property type="entry name" value="ATP-grasp fold, B domain"/>
    <property type="match status" value="1"/>
</dbReference>
<dbReference type="SMART" id="SM01209">
    <property type="entry name" value="GARS_A"/>
    <property type="match status" value="1"/>
</dbReference>
<proteinExistence type="predicted"/>
<reference evidence="6 7" key="1">
    <citation type="submission" date="2015-05" db="EMBL/GenBank/DDBJ databases">
        <authorList>
            <person name="Wang D.B."/>
            <person name="Wang M."/>
        </authorList>
    </citation>
    <scope>NUCLEOTIDE SEQUENCE [LARGE SCALE GENOMIC DNA]</scope>
    <source>
        <strain evidence="6">VL1</strain>
    </source>
</reference>
<dbReference type="STRING" id="100787.A0A0G4MQ80"/>
<gene>
    <name evidence="6" type="ORF">BN1708_019962</name>
</gene>
<protein>
    <recommendedName>
        <fullName evidence="5">Phosphoribosylglycinamide synthetase ATP-grasp (A) domain-containing protein</fullName>
    </recommendedName>
</protein>
<dbReference type="InterPro" id="IPR020561">
    <property type="entry name" value="PRibGlycinamid_synth_ATP-grasp"/>
</dbReference>
<dbReference type="GO" id="GO:0004637">
    <property type="term" value="F:phosphoribosylamine-glycine ligase activity"/>
    <property type="evidence" value="ECO:0007669"/>
    <property type="project" value="InterPro"/>
</dbReference>
<keyword evidence="1" id="KW-0436">Ligase</keyword>
<keyword evidence="2" id="KW-0547">Nucleotide-binding</keyword>
<dbReference type="GO" id="GO:0009113">
    <property type="term" value="P:purine nucleobase biosynthetic process"/>
    <property type="evidence" value="ECO:0007669"/>
    <property type="project" value="InterPro"/>
</dbReference>
<evidence type="ECO:0000256" key="3">
    <source>
        <dbReference type="ARBA" id="ARBA00022840"/>
    </source>
</evidence>
<dbReference type="GO" id="GO:0005524">
    <property type="term" value="F:ATP binding"/>
    <property type="evidence" value="ECO:0007669"/>
    <property type="project" value="UniProtKB-KW"/>
</dbReference>
<dbReference type="InterPro" id="IPR000115">
    <property type="entry name" value="PRibGlycinamide_synth"/>
</dbReference>
<dbReference type="Pfam" id="PF01071">
    <property type="entry name" value="GARS_A"/>
    <property type="match status" value="1"/>
</dbReference>
<dbReference type="PANTHER" id="PTHR43472:SF1">
    <property type="entry name" value="PHOSPHORIBOSYLAMINE--GLYCINE LIGASE, CHLOROPLASTIC"/>
    <property type="match status" value="1"/>
</dbReference>
<dbReference type="SUPFAM" id="SSF56059">
    <property type="entry name" value="Glutathione synthetase ATP-binding domain-like"/>
    <property type="match status" value="1"/>
</dbReference>
<organism evidence="6 7">
    <name type="scientific">Verticillium longisporum</name>
    <name type="common">Verticillium dahliae var. longisporum</name>
    <dbReference type="NCBI Taxonomy" id="100787"/>
    <lineage>
        <taxon>Eukaryota</taxon>
        <taxon>Fungi</taxon>
        <taxon>Dikarya</taxon>
        <taxon>Ascomycota</taxon>
        <taxon>Pezizomycotina</taxon>
        <taxon>Sordariomycetes</taxon>
        <taxon>Hypocreomycetidae</taxon>
        <taxon>Glomerellales</taxon>
        <taxon>Plectosphaerellaceae</taxon>
        <taxon>Verticillium</taxon>
    </lineage>
</organism>
<dbReference type="AlphaFoldDB" id="A0A0G4MQ80"/>
<accession>A0A0G4MQ80</accession>
<feature type="region of interest" description="Disordered" evidence="4">
    <location>
        <begin position="29"/>
        <end position="53"/>
    </location>
</feature>
<evidence type="ECO:0000259" key="5">
    <source>
        <dbReference type="Pfam" id="PF01071"/>
    </source>
</evidence>
<evidence type="ECO:0000256" key="2">
    <source>
        <dbReference type="ARBA" id="ARBA00022741"/>
    </source>
</evidence>
<evidence type="ECO:0000256" key="1">
    <source>
        <dbReference type="ARBA" id="ARBA00022598"/>
    </source>
</evidence>
<sequence>AGQEVVIEEYLTGDELSILTFSDGTHTISLPPAQDHKRIGDGDQGPNTGGMGCYAPTTIATDALIKRIEDEVVQPTIRGMRQDGMPFRGV</sequence>
<keyword evidence="7" id="KW-1185">Reference proteome</keyword>
<dbReference type="EMBL" id="CVQH01024024">
    <property type="protein sequence ID" value="CRK36302.1"/>
    <property type="molecule type" value="Genomic_DNA"/>
</dbReference>
<name>A0A0G4MQ80_VERLO</name>
<dbReference type="Proteomes" id="UP000044602">
    <property type="component" value="Unassembled WGS sequence"/>
</dbReference>
<evidence type="ECO:0000313" key="6">
    <source>
        <dbReference type="EMBL" id="CRK36302.1"/>
    </source>
</evidence>
<feature type="non-terminal residue" evidence="6">
    <location>
        <position position="1"/>
    </location>
</feature>